<comment type="caution">
    <text evidence="2">The sequence shown here is derived from an EMBL/GenBank/DDBJ whole genome shotgun (WGS) entry which is preliminary data.</text>
</comment>
<feature type="transmembrane region" description="Helical" evidence="1">
    <location>
        <begin position="567"/>
        <end position="584"/>
    </location>
</feature>
<dbReference type="Gene3D" id="3.40.50.300">
    <property type="entry name" value="P-loop containing nucleotide triphosphate hydrolases"/>
    <property type="match status" value="1"/>
</dbReference>
<keyword evidence="1" id="KW-1133">Transmembrane helix</keyword>
<name>U5EGJ2_NOCAS</name>
<feature type="transmembrane region" description="Helical" evidence="1">
    <location>
        <begin position="400"/>
        <end position="417"/>
    </location>
</feature>
<evidence type="ECO:0000313" key="2">
    <source>
        <dbReference type="EMBL" id="GAD86430.1"/>
    </source>
</evidence>
<keyword evidence="3" id="KW-1185">Reference proteome</keyword>
<proteinExistence type="predicted"/>
<organism evidence="2 3">
    <name type="scientific">Nocardia asteroides NBRC 15531</name>
    <dbReference type="NCBI Taxonomy" id="1110697"/>
    <lineage>
        <taxon>Bacteria</taxon>
        <taxon>Bacillati</taxon>
        <taxon>Actinomycetota</taxon>
        <taxon>Actinomycetes</taxon>
        <taxon>Mycobacteriales</taxon>
        <taxon>Nocardiaceae</taxon>
        <taxon>Nocardia</taxon>
    </lineage>
</organism>
<keyword evidence="1" id="KW-0472">Membrane</keyword>
<accession>U5EGJ2</accession>
<protein>
    <recommendedName>
        <fullName evidence="4">NACHT domain-containing protein</fullName>
    </recommendedName>
</protein>
<gene>
    <name evidence="2" type="ORF">NCAST_32_09160</name>
</gene>
<dbReference type="InterPro" id="IPR027417">
    <property type="entry name" value="P-loop_NTPase"/>
</dbReference>
<feature type="transmembrane region" description="Helical" evidence="1">
    <location>
        <begin position="464"/>
        <end position="483"/>
    </location>
</feature>
<feature type="transmembrane region" description="Helical" evidence="1">
    <location>
        <begin position="489"/>
        <end position="513"/>
    </location>
</feature>
<evidence type="ECO:0008006" key="4">
    <source>
        <dbReference type="Google" id="ProtNLM"/>
    </source>
</evidence>
<feature type="transmembrane region" description="Helical" evidence="1">
    <location>
        <begin position="538"/>
        <end position="561"/>
    </location>
</feature>
<dbReference type="EMBL" id="BAFO02000032">
    <property type="protein sequence ID" value="GAD86430.1"/>
    <property type="molecule type" value="Genomic_DNA"/>
</dbReference>
<evidence type="ECO:0000256" key="1">
    <source>
        <dbReference type="SAM" id="Phobius"/>
    </source>
</evidence>
<evidence type="ECO:0000313" key="3">
    <source>
        <dbReference type="Proteomes" id="UP000017048"/>
    </source>
</evidence>
<sequence>MSVTGFEAAAARAAAGASVPVAKRLYRWWRPKSDWASLTSIADSLAAAVDHAEQKVQRELRAEPGAFMPVRFTVAAHPQPEAGIGSAEVDEIAVYFDLLEQPRRLVVLGGPGAGKTVAATYLARGLIERRNELISVPRRTTEPVPVRLNTAGWDGGRELTSWLVSRLGVDYELPAKVAEKMLEAGMILPILDGLDEMDDDTTDGARARALLDRLNERDWAHRPVVVLCRSVEFDNLAQAGADNGLHGAGTVTIDPLTANQPAEYLAHYRHRIGSAHPVWDRITTHLRVHADSPLAVTLRTPWMLGLTATTLHRTPQTAEDLLDCPTAEGLRDGLLGAQIPAAIAGTKDTEQFRDYTIDNVERWLRTLALHLQHRRDTGRNGTAIRLDEIWEIAGAARARLLHGMAAMLLTGLVLVLGCTLDLTLTLAFGLSGGLVCGLTVALTRHPIANRIAWKVPTRRRWPSGLAAGAAGALVLGLSAGISFRLSAGLVGGVTVGLAFGALGGLAAGVVAGLRTTVEDQLAIGADGRRLIRDDLHSALFHGAIFGLTFGLVVGVSAALAAGPASGLAIGLTFGLMIALAYGLGSGRASGRHFVAVLLFKATADFPARPAVFLDWARDRGLLRINATAYQFRHQTYQQWLIDVK</sequence>
<reference evidence="2 3" key="1">
    <citation type="journal article" date="2014" name="BMC Genomics">
        <title>Genome based analysis of type-I polyketide synthase and nonribosomal peptide synthetase gene clusters in seven strains of five representative Nocardia species.</title>
        <authorList>
            <person name="Komaki H."/>
            <person name="Ichikawa N."/>
            <person name="Hosoyama A."/>
            <person name="Takahashi-Nakaguchi A."/>
            <person name="Matsuzawa T."/>
            <person name="Suzuki K."/>
            <person name="Fujita N."/>
            <person name="Gonoi T."/>
        </authorList>
    </citation>
    <scope>NUCLEOTIDE SEQUENCE [LARGE SCALE GENOMIC DNA]</scope>
    <source>
        <strain evidence="2 3">NBRC 15531</strain>
    </source>
</reference>
<dbReference type="SUPFAM" id="SSF52540">
    <property type="entry name" value="P-loop containing nucleoside triphosphate hydrolases"/>
    <property type="match status" value="1"/>
</dbReference>
<dbReference type="STRING" id="1824.SAMN05444423_102193"/>
<dbReference type="eggNOG" id="COG5635">
    <property type="taxonomic scope" value="Bacteria"/>
</dbReference>
<dbReference type="Proteomes" id="UP000017048">
    <property type="component" value="Unassembled WGS sequence"/>
</dbReference>
<dbReference type="AlphaFoldDB" id="U5EGJ2"/>
<keyword evidence="1" id="KW-0812">Transmembrane</keyword>